<feature type="region of interest" description="Disordered" evidence="5">
    <location>
        <begin position="61"/>
        <end position="90"/>
    </location>
</feature>
<accession>A0ABN4UD71</accession>
<organism evidence="7 8">
    <name type="scientific">Pandoraea vervacti</name>
    <dbReference type="NCBI Taxonomy" id="656178"/>
    <lineage>
        <taxon>Bacteria</taxon>
        <taxon>Pseudomonadati</taxon>
        <taxon>Pseudomonadota</taxon>
        <taxon>Betaproteobacteria</taxon>
        <taxon>Burkholderiales</taxon>
        <taxon>Burkholderiaceae</taxon>
        <taxon>Pandoraea</taxon>
    </lineage>
</organism>
<dbReference type="EMBL" id="CP010897">
    <property type="protein sequence ID" value="APD11438.1"/>
    <property type="molecule type" value="Genomic_DNA"/>
</dbReference>
<proteinExistence type="predicted"/>
<sequence length="204" mass="21125">MRTRQGDGPTTHRRDRLRHPKVRQPFAAVFVSVTGSMAIGMAAAQTSEASGVHAASPVYLARPPAESSPSPGSDARPRHPPGLPSGGQTDWQARDWAMACMTCHNAAAPVTAGKQTLSVLEGRAAAPLMASLAAMRDGRQPATLMPQLLKGYREDELQRIAAYFASQPGAGASSSSRAAPMPSAVAVPSARPDASPSAQPPASP</sequence>
<evidence type="ECO:0000313" key="7">
    <source>
        <dbReference type="EMBL" id="APD11438.1"/>
    </source>
</evidence>
<feature type="compositionally biased region" description="Low complexity" evidence="5">
    <location>
        <begin position="167"/>
        <end position="197"/>
    </location>
</feature>
<dbReference type="Proteomes" id="UP000035085">
    <property type="component" value="Chromosome"/>
</dbReference>
<evidence type="ECO:0000256" key="4">
    <source>
        <dbReference type="PROSITE-ProRule" id="PRU00433"/>
    </source>
</evidence>
<dbReference type="PROSITE" id="PS51007">
    <property type="entry name" value="CYTC"/>
    <property type="match status" value="1"/>
</dbReference>
<evidence type="ECO:0000259" key="6">
    <source>
        <dbReference type="PROSITE" id="PS51007"/>
    </source>
</evidence>
<feature type="compositionally biased region" description="Basic residues" evidence="5">
    <location>
        <begin position="11"/>
        <end position="22"/>
    </location>
</feature>
<dbReference type="InterPro" id="IPR036909">
    <property type="entry name" value="Cyt_c-like_dom_sf"/>
</dbReference>
<name>A0ABN4UD71_9BURK</name>
<keyword evidence="3 4" id="KW-0408">Iron</keyword>
<dbReference type="InterPro" id="IPR009056">
    <property type="entry name" value="Cyt_c-like_dom"/>
</dbReference>
<gene>
    <name evidence="7" type="ORF">UC34_25475</name>
</gene>
<keyword evidence="1 4" id="KW-0349">Heme</keyword>
<evidence type="ECO:0000256" key="5">
    <source>
        <dbReference type="SAM" id="MobiDB-lite"/>
    </source>
</evidence>
<keyword evidence="8" id="KW-1185">Reference proteome</keyword>
<evidence type="ECO:0000256" key="1">
    <source>
        <dbReference type="ARBA" id="ARBA00022617"/>
    </source>
</evidence>
<reference evidence="8" key="1">
    <citation type="submission" date="2015-02" db="EMBL/GenBank/DDBJ databases">
        <title>Complete Genome Sequencing of Pandoraea vervacti NS15 sp. nov.</title>
        <authorList>
            <person name="Chan K.-G."/>
        </authorList>
    </citation>
    <scope>NUCLEOTIDE SEQUENCE [LARGE SCALE GENOMIC DNA]</scope>
    <source>
        <strain evidence="8">NS15</strain>
    </source>
</reference>
<keyword evidence="2 4" id="KW-0479">Metal-binding</keyword>
<evidence type="ECO:0000256" key="3">
    <source>
        <dbReference type="ARBA" id="ARBA00023004"/>
    </source>
</evidence>
<dbReference type="RefSeq" id="WP_052811208.1">
    <property type="nucleotide sequence ID" value="NZ_CP010897.2"/>
</dbReference>
<dbReference type="Gene3D" id="1.10.760.10">
    <property type="entry name" value="Cytochrome c-like domain"/>
    <property type="match status" value="1"/>
</dbReference>
<feature type="domain" description="Cytochrome c" evidence="6">
    <location>
        <begin position="82"/>
        <end position="168"/>
    </location>
</feature>
<feature type="region of interest" description="Disordered" evidence="5">
    <location>
        <begin position="1"/>
        <end position="24"/>
    </location>
</feature>
<dbReference type="SUPFAM" id="SSF46626">
    <property type="entry name" value="Cytochrome c"/>
    <property type="match status" value="1"/>
</dbReference>
<protein>
    <recommendedName>
        <fullName evidence="6">Cytochrome c domain-containing protein</fullName>
    </recommendedName>
</protein>
<feature type="region of interest" description="Disordered" evidence="5">
    <location>
        <begin position="167"/>
        <end position="204"/>
    </location>
</feature>
<evidence type="ECO:0000313" key="8">
    <source>
        <dbReference type="Proteomes" id="UP000035085"/>
    </source>
</evidence>
<evidence type="ECO:0000256" key="2">
    <source>
        <dbReference type="ARBA" id="ARBA00022723"/>
    </source>
</evidence>